<evidence type="ECO:0000256" key="1">
    <source>
        <dbReference type="SAM" id="Phobius"/>
    </source>
</evidence>
<feature type="transmembrane region" description="Helical" evidence="1">
    <location>
        <begin position="153"/>
        <end position="180"/>
    </location>
</feature>
<dbReference type="OrthoDB" id="6455585at2"/>
<evidence type="ECO:0000313" key="4">
    <source>
        <dbReference type="Proteomes" id="UP000199620"/>
    </source>
</evidence>
<dbReference type="Proteomes" id="UP000199620">
    <property type="component" value="Chromosome I"/>
</dbReference>
<organism evidence="2 5">
    <name type="scientific">Pseudomonas brenneri</name>
    <dbReference type="NCBI Taxonomy" id="129817"/>
    <lineage>
        <taxon>Bacteria</taxon>
        <taxon>Pseudomonadati</taxon>
        <taxon>Pseudomonadota</taxon>
        <taxon>Gammaproteobacteria</taxon>
        <taxon>Pseudomonadales</taxon>
        <taxon>Pseudomonadaceae</taxon>
        <taxon>Pseudomonas</taxon>
    </lineage>
</organism>
<dbReference type="EMBL" id="VUOL01000005">
    <property type="protein sequence ID" value="KAA2230651.1"/>
    <property type="molecule type" value="Genomic_DNA"/>
</dbReference>
<keyword evidence="1" id="KW-0812">Transmembrane</keyword>
<evidence type="ECO:0000313" key="3">
    <source>
        <dbReference type="EMBL" id="SDU97330.1"/>
    </source>
</evidence>
<reference evidence="3 4" key="1">
    <citation type="submission" date="2016-10" db="EMBL/GenBank/DDBJ databases">
        <authorList>
            <person name="Varghese N."/>
            <person name="Submissions S."/>
        </authorList>
    </citation>
    <scope>NUCLEOTIDE SEQUENCE [LARGE SCALE GENOMIC DNA]</scope>
    <source>
        <strain evidence="3 4">BS2771</strain>
    </source>
</reference>
<gene>
    <name evidence="2" type="ORF">F1720_11730</name>
    <name evidence="3" type="ORF">SAMN04490181_2398</name>
</gene>
<keyword evidence="1" id="KW-0472">Membrane</keyword>
<keyword evidence="4" id="KW-1185">Reference proteome</keyword>
<dbReference type="EMBL" id="LT629800">
    <property type="protein sequence ID" value="SDU97330.1"/>
    <property type="molecule type" value="Genomic_DNA"/>
</dbReference>
<protein>
    <recommendedName>
        <fullName evidence="6">DUF2975 domain-containing protein</fullName>
    </recommendedName>
</protein>
<accession>A0A5B2UV42</accession>
<feature type="transmembrane region" description="Helical" evidence="1">
    <location>
        <begin position="115"/>
        <end position="133"/>
    </location>
</feature>
<evidence type="ECO:0008006" key="6">
    <source>
        <dbReference type="Google" id="ProtNLM"/>
    </source>
</evidence>
<feature type="transmembrane region" description="Helical" evidence="1">
    <location>
        <begin position="71"/>
        <end position="103"/>
    </location>
</feature>
<feature type="transmembrane region" description="Helical" evidence="1">
    <location>
        <begin position="20"/>
        <end position="42"/>
    </location>
</feature>
<name>A0A5B2UV42_9PSED</name>
<reference evidence="2 5" key="2">
    <citation type="submission" date="2019-09" db="EMBL/GenBank/DDBJ databases">
        <title>Draft genome sequence of Pseudomonas brenneri CCUG 51514(T).</title>
        <authorList>
            <person name="Tunovic T."/>
            <person name="Pineiro-Iglesias B."/>
            <person name="Unosson C."/>
            <person name="Inganas E."/>
            <person name="Ohlen M."/>
            <person name="Cardew S."/>
            <person name="Jensie-Markopoulos S."/>
            <person name="Salva-Serra F."/>
            <person name="Jaen-Luchoro D."/>
            <person name="Svensson-Stadler L."/>
            <person name="Chun J."/>
            <person name="Moore E."/>
        </authorList>
    </citation>
    <scope>NUCLEOTIDE SEQUENCE [LARGE SCALE GENOMIC DNA]</scope>
    <source>
        <strain evidence="2 5">CCUG 51514</strain>
    </source>
</reference>
<dbReference type="RefSeq" id="WP_090291426.1">
    <property type="nucleotide sequence ID" value="NZ_BMNU01000007.1"/>
</dbReference>
<evidence type="ECO:0000313" key="5">
    <source>
        <dbReference type="Proteomes" id="UP000325296"/>
    </source>
</evidence>
<dbReference type="Proteomes" id="UP000325296">
    <property type="component" value="Unassembled WGS sequence"/>
</dbReference>
<keyword evidence="1" id="KW-1133">Transmembrane helix</keyword>
<dbReference type="AlphaFoldDB" id="A0A5B2UV42"/>
<evidence type="ECO:0000313" key="2">
    <source>
        <dbReference type="EMBL" id="KAA2230651.1"/>
    </source>
</evidence>
<sequence>MNNHLDSISTNTRLRSIGAFAALLAWCVALIEFGAPILFWVFDFPSALADYMKTYGEQMPLLLAPGYQPSLLAMGLALALEMLPISLTIVALVLTGLFFMGISKGNIWTESNIRMLWWMGLLFIINPLLTPIIETLQGLAFAIDMPPNERSISIGIGISSQAIYGILQGIFLCAFSLIVAESKVINDENKSII</sequence>
<proteinExistence type="predicted"/>